<accession>A0A9Q1CJ99</accession>
<gene>
    <name evidence="1" type="ORF">HOLleu_08788</name>
</gene>
<comment type="caution">
    <text evidence="1">The sequence shown here is derived from an EMBL/GenBank/DDBJ whole genome shotgun (WGS) entry which is preliminary data.</text>
</comment>
<reference evidence="1" key="1">
    <citation type="submission" date="2021-10" db="EMBL/GenBank/DDBJ databases">
        <title>Tropical sea cucumber genome reveals ecological adaptation and Cuvierian tubules defense mechanism.</title>
        <authorList>
            <person name="Chen T."/>
        </authorList>
    </citation>
    <scope>NUCLEOTIDE SEQUENCE</scope>
    <source>
        <strain evidence="1">Nanhai2018</strain>
        <tissue evidence="1">Muscle</tissue>
    </source>
</reference>
<dbReference type="AlphaFoldDB" id="A0A9Q1CJ99"/>
<keyword evidence="2" id="KW-1185">Reference proteome</keyword>
<dbReference type="EMBL" id="JAIZAY010000003">
    <property type="protein sequence ID" value="KAJ8045725.1"/>
    <property type="molecule type" value="Genomic_DNA"/>
</dbReference>
<organism evidence="1 2">
    <name type="scientific">Holothuria leucospilota</name>
    <name type="common">Black long sea cucumber</name>
    <name type="synonym">Mertensiothuria leucospilota</name>
    <dbReference type="NCBI Taxonomy" id="206669"/>
    <lineage>
        <taxon>Eukaryota</taxon>
        <taxon>Metazoa</taxon>
        <taxon>Echinodermata</taxon>
        <taxon>Eleutherozoa</taxon>
        <taxon>Echinozoa</taxon>
        <taxon>Holothuroidea</taxon>
        <taxon>Aspidochirotacea</taxon>
        <taxon>Aspidochirotida</taxon>
        <taxon>Holothuriidae</taxon>
        <taxon>Holothuria</taxon>
    </lineage>
</organism>
<proteinExistence type="predicted"/>
<sequence>MGLHPVGIACFGISVSPSAAPLERIMTIKTALQRQKFPHPCIKCLTIHFQATVQNIHNSSVTHHSQNILL</sequence>
<evidence type="ECO:0000313" key="2">
    <source>
        <dbReference type="Proteomes" id="UP001152320"/>
    </source>
</evidence>
<dbReference type="Proteomes" id="UP001152320">
    <property type="component" value="Chromosome 3"/>
</dbReference>
<protein>
    <submittedName>
        <fullName evidence="1">Uncharacterized protein</fullName>
    </submittedName>
</protein>
<evidence type="ECO:0000313" key="1">
    <source>
        <dbReference type="EMBL" id="KAJ8045725.1"/>
    </source>
</evidence>
<name>A0A9Q1CJ99_HOLLE</name>